<dbReference type="GO" id="GO:0005524">
    <property type="term" value="F:ATP binding"/>
    <property type="evidence" value="ECO:0007669"/>
    <property type="project" value="UniProtKB-UniRule"/>
</dbReference>
<feature type="compositionally biased region" description="Pro residues" evidence="15">
    <location>
        <begin position="38"/>
        <end position="113"/>
    </location>
</feature>
<feature type="domain" description="Protein kinase" evidence="17">
    <location>
        <begin position="200"/>
        <end position="479"/>
    </location>
</feature>
<reference evidence="18" key="1">
    <citation type="submission" date="2013-07" db="EMBL/GenBank/DDBJ databases">
        <title>The genome of Eucalyptus grandis.</title>
        <authorList>
            <person name="Schmutz J."/>
            <person name="Hayes R."/>
            <person name="Myburg A."/>
            <person name="Tuskan G."/>
            <person name="Grattapaglia D."/>
            <person name="Rokhsar D.S."/>
        </authorList>
    </citation>
    <scope>NUCLEOTIDE SEQUENCE</scope>
    <source>
        <tissue evidence="18">Leaf extractions</tissue>
    </source>
</reference>
<dbReference type="FunFam" id="3.30.200.20:FF:000212">
    <property type="entry name" value="Proline-rich receptor-like protein kinase PERK8"/>
    <property type="match status" value="1"/>
</dbReference>
<feature type="binding site" evidence="14">
    <location>
        <position position="228"/>
    </location>
    <ligand>
        <name>ATP</name>
        <dbReference type="ChEBI" id="CHEBI:30616"/>
    </ligand>
</feature>
<evidence type="ECO:0000259" key="17">
    <source>
        <dbReference type="PROSITE" id="PS50011"/>
    </source>
</evidence>
<dbReference type="AlphaFoldDB" id="A0A059AIX7"/>
<evidence type="ECO:0000256" key="7">
    <source>
        <dbReference type="ARBA" id="ARBA00022741"/>
    </source>
</evidence>
<proteinExistence type="predicted"/>
<keyword evidence="10 16" id="KW-1133">Transmembrane helix</keyword>
<dbReference type="SUPFAM" id="SSF56112">
    <property type="entry name" value="Protein kinase-like (PK-like)"/>
    <property type="match status" value="1"/>
</dbReference>
<keyword evidence="6 16" id="KW-0812">Transmembrane</keyword>
<dbReference type="SMART" id="SM00220">
    <property type="entry name" value="S_TKc"/>
    <property type="match status" value="1"/>
</dbReference>
<keyword evidence="9 14" id="KW-0067">ATP-binding</keyword>
<comment type="subcellular location">
    <subcellularLocation>
        <location evidence="1">Cell membrane</location>
        <topology evidence="1">Single-pass membrane protein</topology>
    </subcellularLocation>
</comment>
<dbReference type="InterPro" id="IPR011009">
    <property type="entry name" value="Kinase-like_dom_sf"/>
</dbReference>
<evidence type="ECO:0000256" key="15">
    <source>
        <dbReference type="SAM" id="MobiDB-lite"/>
    </source>
</evidence>
<evidence type="ECO:0000256" key="5">
    <source>
        <dbReference type="ARBA" id="ARBA00022679"/>
    </source>
</evidence>
<evidence type="ECO:0000256" key="6">
    <source>
        <dbReference type="ARBA" id="ARBA00022692"/>
    </source>
</evidence>
<dbReference type="InterPro" id="IPR017441">
    <property type="entry name" value="Protein_kinase_ATP_BS"/>
</dbReference>
<evidence type="ECO:0000256" key="2">
    <source>
        <dbReference type="ARBA" id="ARBA00012513"/>
    </source>
</evidence>
<gene>
    <name evidence="18" type="ORF">EUGRSUZ_J02971</name>
</gene>
<dbReference type="InParanoid" id="A0A059AIX7"/>
<dbReference type="PANTHER" id="PTHR47982:SF33">
    <property type="entry name" value="PROLINE-RICH RECEPTOR-LIKE PROTEIN KINASE PERK15"/>
    <property type="match status" value="1"/>
</dbReference>
<dbReference type="Gramene" id="KCW53714">
    <property type="protein sequence ID" value="KCW53714"/>
    <property type="gene ID" value="EUGRSUZ_J02971"/>
</dbReference>
<dbReference type="Gene3D" id="3.30.200.20">
    <property type="entry name" value="Phosphorylase Kinase, domain 1"/>
    <property type="match status" value="1"/>
</dbReference>
<evidence type="ECO:0000256" key="13">
    <source>
        <dbReference type="ARBA" id="ARBA00048679"/>
    </source>
</evidence>
<sequence>MTVVYPTGDASTASPPPPVRGYPTDAPPPRSMSAPVDAPAPSPPLVNPPPPAVDAPAPSPPLIESPPSSPPAVDAPPSSSPSSPPAVDAPPSSSPSSPPAVDAPPPSPLPLVSPPTTSTSPPPASLNGGLPPWKLALIVGIGIGGLIVLVGVCISVILYRRKRRRLESGSYPPQGPTGMALGLAQNTFTYDELKIATDDFSNLHLLGQGGFGYVHKGVLSSGKVVAIKQLKPGSGQGEREFQAEVEIISRIHHRHLVSLIGYCISGPHRILVYEFVPNGTLEFHLHGKDRPTMTWPMRMKIALGSARGLAYLHEECNPRIIHRDIKAANILLESNFEAKVADFGLAKFASDTDTHVFTRVMGTFGYLAPDYATSGNLTEKADVFSFGVVLLELIGGRRSVDVTLPSDEHSLVNWARPLLTQALEDGNFDVIVDPKLNKDYVTEEMTRMIACAAACVHHFARQRPRMTQVVRALEGNLSLDDLNEGIMLGPTRVSSRYQSSYHDTSEDQEDSKKFGMMALETQEQATSEFGGHNSEDGLQPSINTTVTLVEALNINTN</sequence>
<keyword evidence="7 14" id="KW-0547">Nucleotide-binding</keyword>
<dbReference type="OMA" id="FCVTEFM"/>
<keyword evidence="11 16" id="KW-0472">Membrane</keyword>
<evidence type="ECO:0000256" key="3">
    <source>
        <dbReference type="ARBA" id="ARBA00022475"/>
    </source>
</evidence>
<protein>
    <recommendedName>
        <fullName evidence="2">non-specific serine/threonine protein kinase</fullName>
        <ecNumber evidence="2">2.7.11.1</ecNumber>
    </recommendedName>
</protein>
<feature type="region of interest" description="Disordered" evidence="15">
    <location>
        <begin position="1"/>
        <end position="125"/>
    </location>
</feature>
<comment type="catalytic activity">
    <reaction evidence="12">
        <text>L-threonyl-[protein] + ATP = O-phospho-L-threonyl-[protein] + ADP + H(+)</text>
        <dbReference type="Rhea" id="RHEA:46608"/>
        <dbReference type="Rhea" id="RHEA-COMP:11060"/>
        <dbReference type="Rhea" id="RHEA-COMP:11605"/>
        <dbReference type="ChEBI" id="CHEBI:15378"/>
        <dbReference type="ChEBI" id="CHEBI:30013"/>
        <dbReference type="ChEBI" id="CHEBI:30616"/>
        <dbReference type="ChEBI" id="CHEBI:61977"/>
        <dbReference type="ChEBI" id="CHEBI:456216"/>
        <dbReference type="EC" id="2.7.11.1"/>
    </reaction>
</comment>
<dbReference type="PANTHER" id="PTHR47982">
    <property type="entry name" value="PROLINE-RICH RECEPTOR-LIKE PROTEIN KINASE PERK4"/>
    <property type="match status" value="1"/>
</dbReference>
<evidence type="ECO:0000256" key="8">
    <source>
        <dbReference type="ARBA" id="ARBA00022777"/>
    </source>
</evidence>
<evidence type="ECO:0000256" key="12">
    <source>
        <dbReference type="ARBA" id="ARBA00047899"/>
    </source>
</evidence>
<organism evidence="18">
    <name type="scientific">Eucalyptus grandis</name>
    <name type="common">Flooded gum</name>
    <dbReference type="NCBI Taxonomy" id="71139"/>
    <lineage>
        <taxon>Eukaryota</taxon>
        <taxon>Viridiplantae</taxon>
        <taxon>Streptophyta</taxon>
        <taxon>Embryophyta</taxon>
        <taxon>Tracheophyta</taxon>
        <taxon>Spermatophyta</taxon>
        <taxon>Magnoliopsida</taxon>
        <taxon>eudicotyledons</taxon>
        <taxon>Gunneridae</taxon>
        <taxon>Pentapetalae</taxon>
        <taxon>rosids</taxon>
        <taxon>malvids</taxon>
        <taxon>Myrtales</taxon>
        <taxon>Myrtaceae</taxon>
        <taxon>Myrtoideae</taxon>
        <taxon>Eucalypteae</taxon>
        <taxon>Eucalyptus</taxon>
    </lineage>
</organism>
<evidence type="ECO:0000313" key="18">
    <source>
        <dbReference type="EMBL" id="KCW53714.1"/>
    </source>
</evidence>
<evidence type="ECO:0000256" key="1">
    <source>
        <dbReference type="ARBA" id="ARBA00004162"/>
    </source>
</evidence>
<dbReference type="GO" id="GO:0004674">
    <property type="term" value="F:protein serine/threonine kinase activity"/>
    <property type="evidence" value="ECO:0007669"/>
    <property type="project" value="UniProtKB-KW"/>
</dbReference>
<feature type="transmembrane region" description="Helical" evidence="16">
    <location>
        <begin position="135"/>
        <end position="159"/>
    </location>
</feature>
<evidence type="ECO:0000256" key="14">
    <source>
        <dbReference type="PROSITE-ProRule" id="PRU10141"/>
    </source>
</evidence>
<dbReference type="PROSITE" id="PS00107">
    <property type="entry name" value="PROTEIN_KINASE_ATP"/>
    <property type="match status" value="1"/>
</dbReference>
<dbReference type="InterPro" id="IPR008271">
    <property type="entry name" value="Ser/Thr_kinase_AS"/>
</dbReference>
<dbReference type="InterPro" id="IPR001245">
    <property type="entry name" value="Ser-Thr/Tyr_kinase_cat_dom"/>
</dbReference>
<dbReference type="CDD" id="cd14066">
    <property type="entry name" value="STKc_IRAK"/>
    <property type="match status" value="1"/>
</dbReference>
<evidence type="ECO:0000256" key="4">
    <source>
        <dbReference type="ARBA" id="ARBA00022527"/>
    </source>
</evidence>
<evidence type="ECO:0000256" key="11">
    <source>
        <dbReference type="ARBA" id="ARBA00023136"/>
    </source>
</evidence>
<evidence type="ECO:0000256" key="9">
    <source>
        <dbReference type="ARBA" id="ARBA00022840"/>
    </source>
</evidence>
<name>A0A059AIX7_EUCGR</name>
<evidence type="ECO:0000256" key="10">
    <source>
        <dbReference type="ARBA" id="ARBA00022989"/>
    </source>
</evidence>
<comment type="catalytic activity">
    <reaction evidence="13">
        <text>L-seryl-[protein] + ATP = O-phospho-L-seryl-[protein] + ADP + H(+)</text>
        <dbReference type="Rhea" id="RHEA:17989"/>
        <dbReference type="Rhea" id="RHEA-COMP:9863"/>
        <dbReference type="Rhea" id="RHEA-COMP:11604"/>
        <dbReference type="ChEBI" id="CHEBI:15378"/>
        <dbReference type="ChEBI" id="CHEBI:29999"/>
        <dbReference type="ChEBI" id="CHEBI:30616"/>
        <dbReference type="ChEBI" id="CHEBI:83421"/>
        <dbReference type="ChEBI" id="CHEBI:456216"/>
        <dbReference type="EC" id="2.7.11.1"/>
    </reaction>
</comment>
<dbReference type="PROSITE" id="PS00108">
    <property type="entry name" value="PROTEIN_KINASE_ST"/>
    <property type="match status" value="1"/>
</dbReference>
<accession>A0A059AIX7</accession>
<keyword evidence="5" id="KW-0808">Transferase</keyword>
<keyword evidence="4" id="KW-0723">Serine/threonine-protein kinase</keyword>
<dbReference type="Gene3D" id="1.10.510.10">
    <property type="entry name" value="Transferase(Phosphotransferase) domain 1"/>
    <property type="match status" value="1"/>
</dbReference>
<feature type="compositionally biased region" description="Pro residues" evidence="15">
    <location>
        <begin position="14"/>
        <end position="30"/>
    </location>
</feature>
<dbReference type="Pfam" id="PF07714">
    <property type="entry name" value="PK_Tyr_Ser-Thr"/>
    <property type="match status" value="1"/>
</dbReference>
<dbReference type="PRINTS" id="PR01217">
    <property type="entry name" value="PRICHEXTENSN"/>
</dbReference>
<dbReference type="eggNOG" id="KOG1187">
    <property type="taxonomic scope" value="Eukaryota"/>
</dbReference>
<keyword evidence="8" id="KW-0418">Kinase</keyword>
<dbReference type="GO" id="GO:0005886">
    <property type="term" value="C:plasma membrane"/>
    <property type="evidence" value="ECO:0000318"/>
    <property type="project" value="GO_Central"/>
</dbReference>
<dbReference type="InterPro" id="IPR047117">
    <property type="entry name" value="PERK1-13-like"/>
</dbReference>
<dbReference type="EMBL" id="KK198762">
    <property type="protein sequence ID" value="KCW53714.1"/>
    <property type="molecule type" value="Genomic_DNA"/>
</dbReference>
<dbReference type="PROSITE" id="PS50011">
    <property type="entry name" value="PROTEIN_KINASE_DOM"/>
    <property type="match status" value="1"/>
</dbReference>
<evidence type="ECO:0000256" key="16">
    <source>
        <dbReference type="SAM" id="Phobius"/>
    </source>
</evidence>
<dbReference type="EC" id="2.7.11.1" evidence="2"/>
<dbReference type="InterPro" id="IPR000719">
    <property type="entry name" value="Prot_kinase_dom"/>
</dbReference>
<dbReference type="FunFam" id="1.10.510.10:FF:000173">
    <property type="entry name" value="proline-rich receptor-like protein kinase PERK8"/>
    <property type="match status" value="1"/>
</dbReference>
<keyword evidence="3" id="KW-1003">Cell membrane</keyword>